<evidence type="ECO:0000313" key="3">
    <source>
        <dbReference type="Proteomes" id="UP000184510"/>
    </source>
</evidence>
<protein>
    <submittedName>
        <fullName evidence="2">Uncharacterized protein</fullName>
    </submittedName>
</protein>
<accession>A0A1M6GT86</accession>
<dbReference type="OrthoDB" id="8766251at2"/>
<organism evidence="2 3">
    <name type="scientific">Rubritalea squalenifaciens DSM 18772</name>
    <dbReference type="NCBI Taxonomy" id="1123071"/>
    <lineage>
        <taxon>Bacteria</taxon>
        <taxon>Pseudomonadati</taxon>
        <taxon>Verrucomicrobiota</taxon>
        <taxon>Verrucomicrobiia</taxon>
        <taxon>Verrucomicrobiales</taxon>
        <taxon>Rubritaleaceae</taxon>
        <taxon>Rubritalea</taxon>
    </lineage>
</organism>
<dbReference type="InParanoid" id="A0A1M6GT86"/>
<reference evidence="2 3" key="1">
    <citation type="submission" date="2016-11" db="EMBL/GenBank/DDBJ databases">
        <authorList>
            <person name="Jaros S."/>
            <person name="Januszkiewicz K."/>
            <person name="Wedrychowicz H."/>
        </authorList>
    </citation>
    <scope>NUCLEOTIDE SEQUENCE [LARGE SCALE GENOMIC DNA]</scope>
    <source>
        <strain evidence="2 3">DSM 18772</strain>
    </source>
</reference>
<evidence type="ECO:0000313" key="2">
    <source>
        <dbReference type="EMBL" id="SHJ13185.1"/>
    </source>
</evidence>
<dbReference type="RefSeq" id="WP_143158645.1">
    <property type="nucleotide sequence ID" value="NZ_FQYR01000003.1"/>
</dbReference>
<dbReference type="Proteomes" id="UP000184510">
    <property type="component" value="Unassembled WGS sequence"/>
</dbReference>
<sequence>MNLSFDNLPQNIKVQVDYYNKKEKDEFEANYPNSEDIEKLAGSKVEIPTVEFLVYWLFNRKIVGKNGWSNRDELSKKTHKSLSELEDWIEYKNNTLYSPDGEDLRKHQIEDLGVAVGLSIANKLHDMSFCDWDKIPETTKLKTLDFTTCMGSDGKSHIEVENKGSFSKNIQKKTSSVSNHKSDIKDKKTAQKAEDRKNKSKTKAVRYGTITVISDDPKSTLQCWLVDPEPNRYNVSPEAAQILNRLTFYAHWISLITPRSIFSVALQNRLKALSNYPYPKFLSNIPLVNSVGASISKDRTEGRDLFQSLSVSRSHTADNTILGDVILLDDGSILFIGLHESVIRACASQNFHRLVRIKPSTKSSEKRVRIVLRKQSKVREALKDFKRDDYEKGPYVRMEASVMIAQSNSGFAFGFIDPKNIR</sequence>
<feature type="compositionally biased region" description="Basic and acidic residues" evidence="1">
    <location>
        <begin position="180"/>
        <end position="197"/>
    </location>
</feature>
<gene>
    <name evidence="2" type="ORF">SAMN02745181_1261</name>
</gene>
<feature type="compositionally biased region" description="Polar residues" evidence="1">
    <location>
        <begin position="164"/>
        <end position="179"/>
    </location>
</feature>
<dbReference type="EMBL" id="FQYR01000003">
    <property type="protein sequence ID" value="SHJ13185.1"/>
    <property type="molecule type" value="Genomic_DNA"/>
</dbReference>
<evidence type="ECO:0000256" key="1">
    <source>
        <dbReference type="SAM" id="MobiDB-lite"/>
    </source>
</evidence>
<keyword evidence="3" id="KW-1185">Reference proteome</keyword>
<proteinExistence type="predicted"/>
<feature type="region of interest" description="Disordered" evidence="1">
    <location>
        <begin position="160"/>
        <end position="201"/>
    </location>
</feature>
<dbReference type="AlphaFoldDB" id="A0A1M6GT86"/>
<dbReference type="STRING" id="1123071.SAMN02745181_1261"/>
<name>A0A1M6GT86_9BACT</name>